<dbReference type="EMBL" id="SADD01000001">
    <property type="protein sequence ID" value="RVU48581.1"/>
    <property type="molecule type" value="Genomic_DNA"/>
</dbReference>
<feature type="region of interest" description="Disordered" evidence="1">
    <location>
        <begin position="68"/>
        <end position="95"/>
    </location>
</feature>
<gene>
    <name evidence="3" type="ORF">EA187_03890</name>
</gene>
<evidence type="ECO:0000313" key="4">
    <source>
        <dbReference type="Proteomes" id="UP000282926"/>
    </source>
</evidence>
<evidence type="ECO:0000313" key="3">
    <source>
        <dbReference type="EMBL" id="RVU48581.1"/>
    </source>
</evidence>
<keyword evidence="2" id="KW-0732">Signal</keyword>
<comment type="caution">
    <text evidence="3">The sequence shown here is derived from an EMBL/GenBank/DDBJ whole genome shotgun (WGS) entry which is preliminary data.</text>
</comment>
<evidence type="ECO:0000256" key="2">
    <source>
        <dbReference type="SAM" id="SignalP"/>
    </source>
</evidence>
<dbReference type="RefSeq" id="WP_127779239.1">
    <property type="nucleotide sequence ID" value="NZ_SADD01000001.1"/>
</dbReference>
<reference evidence="3 4" key="1">
    <citation type="submission" date="2019-01" db="EMBL/GenBank/DDBJ databases">
        <title>Lujinxingia litoralis gen. nov., sp. nov. and Lujinxingia sediminis gen. nov., sp. nov., new members in the order Bradymonadales, isolated from coastal sediment.</title>
        <authorList>
            <person name="Li C.-M."/>
        </authorList>
    </citation>
    <scope>NUCLEOTIDE SEQUENCE [LARGE SCALE GENOMIC DNA]</scope>
    <source>
        <strain evidence="3 4">SEH01</strain>
    </source>
</reference>
<protein>
    <submittedName>
        <fullName evidence="3">Uncharacterized protein</fullName>
    </submittedName>
</protein>
<dbReference type="Proteomes" id="UP000282926">
    <property type="component" value="Unassembled WGS sequence"/>
</dbReference>
<evidence type="ECO:0000256" key="1">
    <source>
        <dbReference type="SAM" id="MobiDB-lite"/>
    </source>
</evidence>
<organism evidence="3 4">
    <name type="scientific">Lujinxingia sediminis</name>
    <dbReference type="NCBI Taxonomy" id="2480984"/>
    <lineage>
        <taxon>Bacteria</taxon>
        <taxon>Deltaproteobacteria</taxon>
        <taxon>Bradymonadales</taxon>
        <taxon>Lujinxingiaceae</taxon>
        <taxon>Lujinxingia</taxon>
    </lineage>
</organism>
<proteinExistence type="predicted"/>
<feature type="compositionally biased region" description="Acidic residues" evidence="1">
    <location>
        <begin position="71"/>
        <end position="95"/>
    </location>
</feature>
<feature type="signal peptide" evidence="2">
    <location>
        <begin position="1"/>
        <end position="30"/>
    </location>
</feature>
<feature type="chain" id="PRO_5046406160" evidence="2">
    <location>
        <begin position="31"/>
        <end position="521"/>
    </location>
</feature>
<sequence length="521" mass="54549">MSNLATQSRPFTRVLRALSLLTLLGLSACSFEPASFAEIRCENEGEERDGATCQNGFWVAVDDLDIGTPDADTDLPDADTDLPDADTDLPDTDTDLPDTDAGCEPPTDQELCDEGAIGCGPFEVVDDCGTARTLNCGTCEDNELCESGVCVCQPEDNVAFCARLATDCGVVIAPDNCGEERTVTCGTCPDGDICGADNRCTCPGESITELCEQNNVECDTRSVVDGCGQTREINCGSCQGTGESCTLDNRCVCTALSDEELCDDYSAQCGALTVTDNCGDERVLNCGTCTGTGESCTDDNQCFCPAQSQESFCADNDAQCGNVTADNNCGDERTINCGLCTGTGENCSLDNQCVCNPILDETYCADKGAACGTLELPSDNCGQPRTLDCGTCPGNDSCNDQNQCEACQPQTDEDICDDQGAACGMILDHVDNCGATRDVDCGGSNACNGQNVCASDLTCCSPASNNDLCDHYNYRCGEHTVTDNCGAERTISCGGCPTLRTCSGDGDGFCCRGDVTNLCYN</sequence>
<keyword evidence="4" id="KW-1185">Reference proteome</keyword>
<name>A0ABY0CXH1_9DELT</name>
<accession>A0ABY0CXH1</accession>